<dbReference type="Proteomes" id="UP000516260">
    <property type="component" value="Chromosome 9"/>
</dbReference>
<dbReference type="InterPro" id="IPR001715">
    <property type="entry name" value="CH_dom"/>
</dbReference>
<evidence type="ECO:0000256" key="5">
    <source>
        <dbReference type="SAM" id="MobiDB-lite"/>
    </source>
</evidence>
<evidence type="ECO:0000259" key="7">
    <source>
        <dbReference type="PROSITE" id="PS51840"/>
    </source>
</evidence>
<sequence>MTSVWKRLQRVGKKASKFQFVASYQELTLECSKKWQPDKLRVVWTRRNRRMSSKLHSWQPGIKNPYRGMVVWPVPENIDISVTLFKEANADEFEDKEWTFVIEGENKGHRKVLASADINLKRFASPTPTQIDLTLTLKPLSVKVVEATLKLSLSCVFIREGKATDEDMQSLASLMSVKPADIGNLDDFNESDEDENKKSITATVPHTLTRPNRPAPPPPDKLNTAGPSFPASVSVLQQRRPPEAAAGLASISGHSHMFRPQIVKSAGHPCSPSPPASGPPLPKPQPCVSESGVLRPWPDSDVPPVPLLSSPDLDSLCDPVTPILSKSFNRSSPPHSATLPLPALSDPSGKGSPWSHGEDMQQSNLADVRESKQPVCPAQDSKMSITQCRAQSSSIKSCSELIIAPPPPWPFSCSESIMPQQPSASVVAAFITPKQPYEQLDNDLKKPTNETGSHMSTIKAQRPPLSQPQPDLDKSGGLFLEDDESKKDTIKRCPAHLVQKTNEKASGEGEQIKRAAEENDGVEKAEQERQKERLTNQEKEKRKKVEEKKILEQEDRRKHEKEKKRLLEEEKKRLLWEEEEFRKDRERRRQEEDRLLQEKREKQKRLREDEEKRKKEEEKDKREKEQEKKTLDAGEKEKLMEEERRLERERLLKKMTEEDKKRAEKMRVMEEQRRWMEEQLFKEPKQQEQKIKVEEQNTREVEGRKKKKAEDERRNQEEGKGVKEAEERKKKEAVEKERQQREMDSVKKEQRKKEERVKEKELEEEKKKEETEGMKRENEERRQRQEEVMMTPLPSSTHSPPHSSTHSPPPSTTHSPPPSSTHSPPPSSTHTLPSSSTHSSPSSSTHSPPPSSTHSPPPSSTHTPSPSTTHSPPPSSTHTLPSSSTHSPPSSSTHSPPPSSTHSLPPSFTHSPPPSSEQTPHLPLLDNNGIAAPKPILSQSQHREINHQPIKLSENSTNRKCSGEEDAEGKDISHHPHIVPAPTQPSMPQEAVGPGVELETSNKASRLPSKPEPGPQEQVTEPQEGAHESECEVEKHLWAAVEDKQGSENSEDKDGRQLQEEGSVTGGPGGSPQDAAAAQATTQGRSISPPKLSSPALLEQRLKEEERLLLAKLHHMSGGMPPVSGPRSMRRLIPDLCDPGSCSTGAQPSGVRQFDRLQVMLLTQPEESKPLGQKLEEVKGCVPRAETRTPAEGAPSTNMKTSPLPTLAEEESSHVNAPGPVPVVREEVDGKDETVEDLVISSQSLLEWCQGITDSYPGVKVTNFSTSWRNGLAFCAILHHFHPEKIDFETLEAHNIKLNNKKAFDGFEALGISRLLEPSDLVLLSVPDRLIVMTYLSQIRSHFTDQELSVLQIERNSSQSSYGHPRCGPCPTDEDAAAFCMARLNEGVSLEEGGSSTLVVPPPRTKRPVKGDDLITTPPRGVNKLAKPGPQDEGATTSSASEESNHAGLRSRTATQEETLDTSQYVLSELAALELEQKHVDSRAAVVERRLRSLMETGNDRDEEERLIQEWFTLVNKKNALIRRQDTLELLQEEQDLERRFELLNRELRVMMAIEDWQKSSTQQQREQLLLQELVSLVNQRDEIIRDIDAKERGALEEDAHLERGLEMRRQKYSNKEKCVLQ</sequence>
<evidence type="ECO:0000313" key="10">
    <source>
        <dbReference type="Proteomes" id="UP000516260"/>
    </source>
</evidence>
<feature type="compositionally biased region" description="Pro residues" evidence="5">
    <location>
        <begin position="847"/>
        <end position="859"/>
    </location>
</feature>
<evidence type="ECO:0000256" key="4">
    <source>
        <dbReference type="ARBA" id="ARBA00023054"/>
    </source>
</evidence>
<feature type="region of interest" description="Disordered" evidence="5">
    <location>
        <begin position="678"/>
        <end position="1100"/>
    </location>
</feature>
<feature type="region of interest" description="Disordered" evidence="5">
    <location>
        <begin position="264"/>
        <end position="300"/>
    </location>
</feature>
<feature type="compositionally biased region" description="Basic and acidic residues" evidence="5">
    <location>
        <begin position="1024"/>
        <end position="1059"/>
    </location>
</feature>
<dbReference type="EMBL" id="SWLE01000022">
    <property type="protein sequence ID" value="TNM84731.1"/>
    <property type="molecule type" value="Genomic_DNA"/>
</dbReference>
<feature type="domain" description="Calponin-homology (CH)" evidence="6">
    <location>
        <begin position="1239"/>
        <end position="1344"/>
    </location>
</feature>
<feature type="region of interest" description="Disordered" evidence="5">
    <location>
        <begin position="1393"/>
        <end position="1457"/>
    </location>
</feature>
<dbReference type="Pfam" id="PF00307">
    <property type="entry name" value="CH"/>
    <property type="match status" value="1"/>
</dbReference>
<dbReference type="InterPro" id="IPR036872">
    <property type="entry name" value="CH_dom_sf"/>
</dbReference>
<dbReference type="PROSITE" id="PS51848">
    <property type="entry name" value="BMERB"/>
    <property type="match status" value="1"/>
</dbReference>
<protein>
    <recommendedName>
        <fullName evidence="11">EH domain-binding protein 1-like protein 1</fullName>
    </recommendedName>
</protein>
<evidence type="ECO:0000256" key="1">
    <source>
        <dbReference type="ARBA" id="ARBA00004177"/>
    </source>
</evidence>
<feature type="region of interest" description="Disordered" evidence="5">
    <location>
        <begin position="437"/>
        <end position="564"/>
    </location>
</feature>
<evidence type="ECO:0000256" key="2">
    <source>
        <dbReference type="ARBA" id="ARBA00022553"/>
    </source>
</evidence>
<dbReference type="Gene3D" id="1.10.418.10">
    <property type="entry name" value="Calponin-like domain"/>
    <property type="match status" value="1"/>
</dbReference>
<feature type="compositionally biased region" description="Pro residues" evidence="5">
    <location>
        <begin position="807"/>
        <end position="827"/>
    </location>
</feature>
<organism evidence="9 10">
    <name type="scientific">Takifugu bimaculatus</name>
    <dbReference type="NCBI Taxonomy" id="433685"/>
    <lineage>
        <taxon>Eukaryota</taxon>
        <taxon>Metazoa</taxon>
        <taxon>Chordata</taxon>
        <taxon>Craniata</taxon>
        <taxon>Vertebrata</taxon>
        <taxon>Euteleostomi</taxon>
        <taxon>Actinopterygii</taxon>
        <taxon>Neopterygii</taxon>
        <taxon>Teleostei</taxon>
        <taxon>Neoteleostei</taxon>
        <taxon>Acanthomorphata</taxon>
        <taxon>Eupercaria</taxon>
        <taxon>Tetraodontiformes</taxon>
        <taxon>Tetradontoidea</taxon>
        <taxon>Tetraodontidae</taxon>
        <taxon>Takifugu</taxon>
    </lineage>
</organism>
<feature type="compositionally biased region" description="Low complexity" evidence="5">
    <location>
        <begin position="791"/>
        <end position="806"/>
    </location>
</feature>
<keyword evidence="4" id="KW-0175">Coiled coil</keyword>
<feature type="region of interest" description="Disordered" evidence="5">
    <location>
        <begin position="185"/>
        <end position="248"/>
    </location>
</feature>
<dbReference type="SUPFAM" id="SSF47576">
    <property type="entry name" value="Calponin-homology domain, CH-domain"/>
    <property type="match status" value="1"/>
</dbReference>
<feature type="compositionally biased region" description="Low complexity" evidence="5">
    <location>
        <begin position="860"/>
        <end position="910"/>
    </location>
</feature>
<evidence type="ECO:0000259" key="8">
    <source>
        <dbReference type="PROSITE" id="PS51848"/>
    </source>
</evidence>
<dbReference type="SMART" id="SM01203">
    <property type="entry name" value="DUF3585"/>
    <property type="match status" value="1"/>
</dbReference>
<dbReference type="PANTHER" id="PTHR23167">
    <property type="entry name" value="CALPONIN HOMOLOGY DOMAIN-CONTAINING PROTEIN DDB_G0272472-RELATED"/>
    <property type="match status" value="1"/>
</dbReference>
<dbReference type="Pfam" id="PF12130">
    <property type="entry name" value="bMERB_dom"/>
    <property type="match status" value="1"/>
</dbReference>
<feature type="compositionally biased region" description="Polar residues" evidence="5">
    <location>
        <begin position="324"/>
        <end position="335"/>
    </location>
</feature>
<dbReference type="PROSITE" id="PS51840">
    <property type="entry name" value="C2_NT"/>
    <property type="match status" value="1"/>
</dbReference>
<feature type="compositionally biased region" description="Basic and acidic residues" evidence="5">
    <location>
        <begin position="501"/>
        <end position="564"/>
    </location>
</feature>
<keyword evidence="10" id="KW-1185">Reference proteome</keyword>
<dbReference type="GO" id="GO:0005768">
    <property type="term" value="C:endosome"/>
    <property type="evidence" value="ECO:0007669"/>
    <property type="project" value="UniProtKB-SubCell"/>
</dbReference>
<feature type="domain" description="C2 NT-type" evidence="7">
    <location>
        <begin position="8"/>
        <end position="157"/>
    </location>
</feature>
<comment type="caution">
    <text evidence="9">The sequence shown here is derived from an EMBL/GenBank/DDBJ whole genome shotgun (WGS) entry which is preliminary data.</text>
</comment>
<feature type="compositionally biased region" description="Polar residues" evidence="5">
    <location>
        <begin position="1195"/>
        <end position="1204"/>
    </location>
</feature>
<dbReference type="CDD" id="cd21255">
    <property type="entry name" value="CH_EHBP1L1"/>
    <property type="match status" value="1"/>
</dbReference>
<dbReference type="FunFam" id="1.10.418.10:FF:000023">
    <property type="entry name" value="EH domain-binding protein 1 isoform X1"/>
    <property type="match status" value="1"/>
</dbReference>
<comment type="subcellular location">
    <subcellularLocation>
        <location evidence="1">Endosome</location>
    </subcellularLocation>
</comment>
<dbReference type="PROSITE" id="PS50021">
    <property type="entry name" value="CH"/>
    <property type="match status" value="1"/>
</dbReference>
<evidence type="ECO:0000256" key="3">
    <source>
        <dbReference type="ARBA" id="ARBA00022753"/>
    </source>
</evidence>
<keyword evidence="2" id="KW-0597">Phosphoprotein</keyword>
<evidence type="ECO:0000313" key="9">
    <source>
        <dbReference type="EMBL" id="TNM84731.1"/>
    </source>
</evidence>
<feature type="region of interest" description="Disordered" evidence="5">
    <location>
        <begin position="1186"/>
        <end position="1221"/>
    </location>
</feature>
<feature type="compositionally biased region" description="Low complexity" evidence="5">
    <location>
        <begin position="1071"/>
        <end position="1084"/>
    </location>
</feature>
<evidence type="ECO:0000259" key="6">
    <source>
        <dbReference type="PROSITE" id="PS50021"/>
    </source>
</evidence>
<feature type="compositionally biased region" description="Pro residues" evidence="5">
    <location>
        <begin position="271"/>
        <end position="285"/>
    </location>
</feature>
<gene>
    <name evidence="9" type="ORF">fugu_008909</name>
</gene>
<dbReference type="InterPro" id="IPR050540">
    <property type="entry name" value="F-actin_Monoox_Mical"/>
</dbReference>
<dbReference type="Pfam" id="PF10358">
    <property type="entry name" value="NT-C2"/>
    <property type="match status" value="1"/>
</dbReference>
<proteinExistence type="predicted"/>
<name>A0A4Z2AXE7_9TELE</name>
<feature type="compositionally biased region" description="Polar residues" evidence="5">
    <location>
        <begin position="449"/>
        <end position="459"/>
    </location>
</feature>
<dbReference type="InterPro" id="IPR019448">
    <property type="entry name" value="NT-C2"/>
</dbReference>
<feature type="compositionally biased region" description="Basic and acidic residues" evidence="5">
    <location>
        <begin position="678"/>
        <end position="787"/>
    </location>
</feature>
<feature type="region of interest" description="Disordered" evidence="5">
    <location>
        <begin position="324"/>
        <end position="384"/>
    </location>
</feature>
<feature type="compositionally biased region" description="Low complexity" evidence="5">
    <location>
        <begin position="828"/>
        <end position="846"/>
    </location>
</feature>
<accession>A0A4Z2AXE7</accession>
<keyword evidence="3" id="KW-0967">Endosome</keyword>
<dbReference type="PANTHER" id="PTHR23167:SF42">
    <property type="entry name" value="EH DOMAIN-BINDING PROTEIN 1-LIKE PROTEIN 1"/>
    <property type="match status" value="1"/>
</dbReference>
<evidence type="ECO:0008006" key="11">
    <source>
        <dbReference type="Google" id="ProtNLM"/>
    </source>
</evidence>
<dbReference type="SMART" id="SM00033">
    <property type="entry name" value="CH"/>
    <property type="match status" value="1"/>
</dbReference>
<feature type="domain" description="BMERB" evidence="8">
    <location>
        <begin position="1453"/>
        <end position="1604"/>
    </location>
</feature>
<reference evidence="9 10" key="1">
    <citation type="submission" date="2019-04" db="EMBL/GenBank/DDBJ databases">
        <title>The sequence and de novo assembly of Takifugu bimaculatus genome using PacBio and Hi-C technologies.</title>
        <authorList>
            <person name="Xu P."/>
            <person name="Liu B."/>
            <person name="Zhou Z."/>
        </authorList>
    </citation>
    <scope>NUCLEOTIDE SEQUENCE [LARGE SCALE GENOMIC DNA]</scope>
    <source>
        <strain evidence="9">TB-2018</strain>
        <tissue evidence="9">Muscle</tissue>
    </source>
</reference>
<feature type="region of interest" description="Disordered" evidence="5">
    <location>
        <begin position="582"/>
        <end position="644"/>
    </location>
</feature>
<dbReference type="InterPro" id="IPR022735">
    <property type="entry name" value="bMERB_dom"/>
</dbReference>